<sequence length="214" mass="22801">MRAVLWDLDGTLVDSEPAHELAFDAAIAELGLSVPAEFHDRLLGASEDRVYEALVAQTAITLDRAGWRAVKWRHYRETADRITRLSQADLLAPLANAGRDMALVSNSTRAEVEHNLSVAGLARYFPVTVSRDDVRRGKPDPEGYLLAAERLGVPPADCVVVEDSPTGAAAGLAAGMTTIFCPQIPTLKPPAGALIASPGKLAGLFGRLGLLPQE</sequence>
<dbReference type="SUPFAM" id="SSF56784">
    <property type="entry name" value="HAD-like"/>
    <property type="match status" value="1"/>
</dbReference>
<reference evidence="6" key="1">
    <citation type="journal article" date="2014" name="Int. J. Syst. Evol. Microbiol.">
        <title>Complete genome sequence of Corynebacterium casei LMG S-19264T (=DSM 44701T), isolated from a smear-ripened cheese.</title>
        <authorList>
            <consortium name="US DOE Joint Genome Institute (JGI-PGF)"/>
            <person name="Walter F."/>
            <person name="Albersmeier A."/>
            <person name="Kalinowski J."/>
            <person name="Ruckert C."/>
        </authorList>
    </citation>
    <scope>NUCLEOTIDE SEQUENCE</scope>
    <source>
        <strain evidence="6">VKM B-2222</strain>
    </source>
</reference>
<dbReference type="Pfam" id="PF00702">
    <property type="entry name" value="Hydrolase"/>
    <property type="match status" value="1"/>
</dbReference>
<evidence type="ECO:0000256" key="5">
    <source>
        <dbReference type="ARBA" id="ARBA00023277"/>
    </source>
</evidence>
<reference evidence="6" key="2">
    <citation type="submission" date="2023-01" db="EMBL/GenBank/DDBJ databases">
        <authorList>
            <person name="Sun Q."/>
            <person name="Evtushenko L."/>
        </authorList>
    </citation>
    <scope>NUCLEOTIDE SEQUENCE</scope>
    <source>
        <strain evidence="6">VKM B-2222</strain>
    </source>
</reference>
<dbReference type="PRINTS" id="PR00413">
    <property type="entry name" value="HADHALOGNASE"/>
</dbReference>
<keyword evidence="3" id="KW-0479">Metal-binding</keyword>
<dbReference type="SFLD" id="SFLDS00003">
    <property type="entry name" value="Haloacid_Dehalogenase"/>
    <property type="match status" value="1"/>
</dbReference>
<dbReference type="InterPro" id="IPR023198">
    <property type="entry name" value="PGP-like_dom2"/>
</dbReference>
<comment type="cofactor">
    <cofactor evidence="1">
        <name>Mg(2+)</name>
        <dbReference type="ChEBI" id="CHEBI:18420"/>
    </cofactor>
</comment>
<dbReference type="InterPro" id="IPR051600">
    <property type="entry name" value="Beta-PGM-like"/>
</dbReference>
<evidence type="ECO:0000256" key="2">
    <source>
        <dbReference type="ARBA" id="ARBA00006171"/>
    </source>
</evidence>
<evidence type="ECO:0000256" key="3">
    <source>
        <dbReference type="ARBA" id="ARBA00022723"/>
    </source>
</evidence>
<keyword evidence="5" id="KW-0119">Carbohydrate metabolism</keyword>
<evidence type="ECO:0000313" key="7">
    <source>
        <dbReference type="Proteomes" id="UP001143349"/>
    </source>
</evidence>
<dbReference type="SFLD" id="SFLDG01129">
    <property type="entry name" value="C1.5:_HAD__Beta-PGM__Phosphata"/>
    <property type="match status" value="1"/>
</dbReference>
<dbReference type="InterPro" id="IPR036412">
    <property type="entry name" value="HAD-like_sf"/>
</dbReference>
<dbReference type="RefSeq" id="WP_271180204.1">
    <property type="nucleotide sequence ID" value="NZ_BSFH01000094.1"/>
</dbReference>
<keyword evidence="4" id="KW-0460">Magnesium</keyword>
<dbReference type="NCBIfam" id="TIGR01509">
    <property type="entry name" value="HAD-SF-IA-v3"/>
    <property type="match status" value="1"/>
</dbReference>
<organism evidence="6 7">
    <name type="scientific">Paracoccus kondratievae</name>
    <dbReference type="NCBI Taxonomy" id="135740"/>
    <lineage>
        <taxon>Bacteria</taxon>
        <taxon>Pseudomonadati</taxon>
        <taxon>Pseudomonadota</taxon>
        <taxon>Alphaproteobacteria</taxon>
        <taxon>Rhodobacterales</taxon>
        <taxon>Paracoccaceae</taxon>
        <taxon>Paracoccus</taxon>
    </lineage>
</organism>
<gene>
    <name evidence="6" type="ORF">GCM10017635_32060</name>
</gene>
<comment type="similarity">
    <text evidence="2">Belongs to the HAD-like hydrolase superfamily. CbbY/CbbZ/Gph/YieH family.</text>
</comment>
<evidence type="ECO:0000313" key="6">
    <source>
        <dbReference type="EMBL" id="GLK65729.1"/>
    </source>
</evidence>
<dbReference type="PANTHER" id="PTHR46193:SF18">
    <property type="entry name" value="HEXITOL PHOSPHATASE B"/>
    <property type="match status" value="1"/>
</dbReference>
<dbReference type="Gene3D" id="3.40.50.1000">
    <property type="entry name" value="HAD superfamily/HAD-like"/>
    <property type="match status" value="1"/>
</dbReference>
<dbReference type="InterPro" id="IPR006439">
    <property type="entry name" value="HAD-SF_hydro_IA"/>
</dbReference>
<dbReference type="EMBL" id="BSFH01000094">
    <property type="protein sequence ID" value="GLK65729.1"/>
    <property type="molecule type" value="Genomic_DNA"/>
</dbReference>
<accession>A0AAD3RVI2</accession>
<name>A0AAD3RVI2_9RHOB</name>
<dbReference type="Proteomes" id="UP001143349">
    <property type="component" value="Unassembled WGS sequence"/>
</dbReference>
<evidence type="ECO:0000256" key="4">
    <source>
        <dbReference type="ARBA" id="ARBA00022842"/>
    </source>
</evidence>
<dbReference type="AlphaFoldDB" id="A0AAD3RVI2"/>
<dbReference type="GO" id="GO:0046872">
    <property type="term" value="F:metal ion binding"/>
    <property type="evidence" value="ECO:0007669"/>
    <property type="project" value="UniProtKB-KW"/>
</dbReference>
<dbReference type="PANTHER" id="PTHR46193">
    <property type="entry name" value="6-PHOSPHOGLUCONATE PHOSPHATASE"/>
    <property type="match status" value="1"/>
</dbReference>
<comment type="caution">
    <text evidence="6">The sequence shown here is derived from an EMBL/GenBank/DDBJ whole genome shotgun (WGS) entry which is preliminary data.</text>
</comment>
<dbReference type="InterPro" id="IPR023214">
    <property type="entry name" value="HAD_sf"/>
</dbReference>
<proteinExistence type="inferred from homology"/>
<dbReference type="Gene3D" id="1.10.150.240">
    <property type="entry name" value="Putative phosphatase, domain 2"/>
    <property type="match status" value="1"/>
</dbReference>
<protein>
    <submittedName>
        <fullName evidence="6">Haloacid dehalogenase</fullName>
    </submittedName>
</protein>
<dbReference type="SFLD" id="SFLDG01135">
    <property type="entry name" value="C1.5.6:_HAD__Beta-PGM__Phospha"/>
    <property type="match status" value="1"/>
</dbReference>
<keyword evidence="7" id="KW-1185">Reference proteome</keyword>
<dbReference type="GO" id="GO:0003824">
    <property type="term" value="F:catalytic activity"/>
    <property type="evidence" value="ECO:0007669"/>
    <property type="project" value="UniProtKB-ARBA"/>
</dbReference>
<evidence type="ECO:0000256" key="1">
    <source>
        <dbReference type="ARBA" id="ARBA00001946"/>
    </source>
</evidence>
<dbReference type="CDD" id="cd07505">
    <property type="entry name" value="HAD_BPGM-like"/>
    <property type="match status" value="1"/>
</dbReference>